<dbReference type="AlphaFoldDB" id="A0A9D4TNP7"/>
<dbReference type="OrthoDB" id="3657563at2759"/>
<dbReference type="InterPro" id="IPR032710">
    <property type="entry name" value="NTF2-like_dom_sf"/>
</dbReference>
<accession>A0A9D4TNP7</accession>
<gene>
    <name evidence="2" type="ORF">D9Q98_005221</name>
</gene>
<proteinExistence type="predicted"/>
<evidence type="ECO:0000313" key="3">
    <source>
        <dbReference type="Proteomes" id="UP001055712"/>
    </source>
</evidence>
<reference evidence="2" key="2">
    <citation type="submission" date="2020-11" db="EMBL/GenBank/DDBJ databases">
        <authorList>
            <person name="Cecchin M."/>
            <person name="Marcolungo L."/>
            <person name="Rossato M."/>
            <person name="Girolomoni L."/>
            <person name="Cosentino E."/>
            <person name="Cuine S."/>
            <person name="Li-Beisson Y."/>
            <person name="Delledonne M."/>
            <person name="Ballottari M."/>
        </authorList>
    </citation>
    <scope>NUCLEOTIDE SEQUENCE</scope>
    <source>
        <strain evidence="2">211/11P</strain>
        <tissue evidence="2">Whole cell</tissue>
    </source>
</reference>
<dbReference type="Proteomes" id="UP001055712">
    <property type="component" value="Unassembled WGS sequence"/>
</dbReference>
<reference evidence="2" key="1">
    <citation type="journal article" date="2019" name="Plant J.">
        <title>Chlorella vulgaris genome assembly and annotation reveals the molecular basis for metabolic acclimation to high light conditions.</title>
        <authorList>
            <person name="Cecchin M."/>
            <person name="Marcolungo L."/>
            <person name="Rossato M."/>
            <person name="Girolomoni L."/>
            <person name="Cosentino E."/>
            <person name="Cuine S."/>
            <person name="Li-Beisson Y."/>
            <person name="Delledonne M."/>
            <person name="Ballottari M."/>
        </authorList>
    </citation>
    <scope>NUCLEOTIDE SEQUENCE</scope>
    <source>
        <strain evidence="2">211/11P</strain>
    </source>
</reference>
<dbReference type="SUPFAM" id="SSF54427">
    <property type="entry name" value="NTF2-like"/>
    <property type="match status" value="1"/>
</dbReference>
<feature type="domain" description="SnoaL-like" evidence="1">
    <location>
        <begin position="83"/>
        <end position="194"/>
    </location>
</feature>
<name>A0A9D4TNP7_CHLVU</name>
<keyword evidence="3" id="KW-1185">Reference proteome</keyword>
<comment type="caution">
    <text evidence="2">The sequence shown here is derived from an EMBL/GenBank/DDBJ whole genome shotgun (WGS) entry which is preliminary data.</text>
</comment>
<organism evidence="2 3">
    <name type="scientific">Chlorella vulgaris</name>
    <name type="common">Green alga</name>
    <dbReference type="NCBI Taxonomy" id="3077"/>
    <lineage>
        <taxon>Eukaryota</taxon>
        <taxon>Viridiplantae</taxon>
        <taxon>Chlorophyta</taxon>
        <taxon>core chlorophytes</taxon>
        <taxon>Trebouxiophyceae</taxon>
        <taxon>Chlorellales</taxon>
        <taxon>Chlorellaceae</taxon>
        <taxon>Chlorella clade</taxon>
        <taxon>Chlorella</taxon>
    </lineage>
</organism>
<dbReference type="InterPro" id="IPR037401">
    <property type="entry name" value="SnoaL-like"/>
</dbReference>
<sequence length="229" mass="26390">MSTTCKSTCSLQRTARAALRLKASSFTPRSFSKALPVRHERCRAKNNKNNVIKAFRYDPHNPNEGAIQDWRVKQMVELAHTYFMEFLTNKKVELADSLFAEDVLHRDVIWDPTHPTVGIEGMRHYLSDLATAFPDFFVEIDQFSTVDTNSLIVTYHGSATNLGEYHHHKATRHASSFEGTNTFKFNHDRSRITEIHVYRSAFAEDINEIGERMVEIEGGFRELRLKRLA</sequence>
<dbReference type="Gene3D" id="3.10.450.50">
    <property type="match status" value="1"/>
</dbReference>
<dbReference type="Pfam" id="PF12680">
    <property type="entry name" value="SnoaL_2"/>
    <property type="match status" value="1"/>
</dbReference>
<evidence type="ECO:0000313" key="2">
    <source>
        <dbReference type="EMBL" id="KAI3430628.1"/>
    </source>
</evidence>
<protein>
    <recommendedName>
        <fullName evidence="1">SnoaL-like domain-containing protein</fullName>
    </recommendedName>
</protein>
<dbReference type="EMBL" id="SIDB01000007">
    <property type="protein sequence ID" value="KAI3430628.1"/>
    <property type="molecule type" value="Genomic_DNA"/>
</dbReference>
<evidence type="ECO:0000259" key="1">
    <source>
        <dbReference type="Pfam" id="PF12680"/>
    </source>
</evidence>